<comment type="caution">
    <text evidence="2">The sequence shown here is derived from an EMBL/GenBank/DDBJ whole genome shotgun (WGS) entry which is preliminary data.</text>
</comment>
<organism evidence="2 3">
    <name type="scientific">Rhodococcus chondri</name>
    <dbReference type="NCBI Taxonomy" id="3065941"/>
    <lineage>
        <taxon>Bacteria</taxon>
        <taxon>Bacillati</taxon>
        <taxon>Actinomycetota</taxon>
        <taxon>Actinomycetes</taxon>
        <taxon>Mycobacteriales</taxon>
        <taxon>Nocardiaceae</taxon>
        <taxon>Rhodococcus</taxon>
    </lineage>
</organism>
<feature type="non-terminal residue" evidence="2">
    <location>
        <position position="1"/>
    </location>
</feature>
<dbReference type="EMBL" id="JAUZMZ010000398">
    <property type="protein sequence ID" value="MEE2035583.1"/>
    <property type="molecule type" value="Genomic_DNA"/>
</dbReference>
<dbReference type="Proteomes" id="UP001331936">
    <property type="component" value="Unassembled WGS sequence"/>
</dbReference>
<dbReference type="InterPro" id="IPR041614">
    <property type="entry name" value="DprA_WH"/>
</dbReference>
<evidence type="ECO:0000259" key="1">
    <source>
        <dbReference type="Pfam" id="PF17782"/>
    </source>
</evidence>
<gene>
    <name evidence="2" type="ORF">Q8814_26375</name>
</gene>
<evidence type="ECO:0000313" key="3">
    <source>
        <dbReference type="Proteomes" id="UP001331936"/>
    </source>
</evidence>
<proteinExistence type="predicted"/>
<protein>
    <submittedName>
        <fullName evidence="2">DNA processing protein DprA</fullName>
    </submittedName>
</protein>
<accession>A0ABU7JZZ3</accession>
<dbReference type="Pfam" id="PF17782">
    <property type="entry name" value="WHD_DprA"/>
    <property type="match status" value="1"/>
</dbReference>
<keyword evidence="3" id="KW-1185">Reference proteome</keyword>
<name>A0ABU7JZZ3_9NOCA</name>
<reference evidence="2 3" key="1">
    <citation type="submission" date="2023-08" db="EMBL/GenBank/DDBJ databases">
        <authorList>
            <person name="Girao M."/>
            <person name="Carvalho M.F."/>
        </authorList>
    </citation>
    <scope>NUCLEOTIDE SEQUENCE [LARGE SCALE GENOMIC DNA]</scope>
    <source>
        <strain evidence="2 3">CC-R104</strain>
    </source>
</reference>
<feature type="domain" description="DprA winged helix" evidence="1">
    <location>
        <begin position="63"/>
        <end position="99"/>
    </location>
</feature>
<evidence type="ECO:0000313" key="2">
    <source>
        <dbReference type="EMBL" id="MEE2035583.1"/>
    </source>
</evidence>
<sequence>ATQGCQRSFREGEARLVGTASEVVEEAGTLGGSDDRDAQWIRSLDGLSGDMSLVYEALPAIGACRPTVLAEVAGLAVDRVRAALPLLEMEGLVHREDGGWIRSAPR</sequence>